<evidence type="ECO:0000313" key="2">
    <source>
        <dbReference type="Proteomes" id="UP001459277"/>
    </source>
</evidence>
<comment type="caution">
    <text evidence="1">The sequence shown here is derived from an EMBL/GenBank/DDBJ whole genome shotgun (WGS) entry which is preliminary data.</text>
</comment>
<gene>
    <name evidence="1" type="ORF">SO802_025291</name>
</gene>
<name>A0AAW2BWQ3_9ROSI</name>
<dbReference type="AlphaFoldDB" id="A0AAW2BWQ3"/>
<organism evidence="1 2">
    <name type="scientific">Lithocarpus litseifolius</name>
    <dbReference type="NCBI Taxonomy" id="425828"/>
    <lineage>
        <taxon>Eukaryota</taxon>
        <taxon>Viridiplantae</taxon>
        <taxon>Streptophyta</taxon>
        <taxon>Embryophyta</taxon>
        <taxon>Tracheophyta</taxon>
        <taxon>Spermatophyta</taxon>
        <taxon>Magnoliopsida</taxon>
        <taxon>eudicotyledons</taxon>
        <taxon>Gunneridae</taxon>
        <taxon>Pentapetalae</taxon>
        <taxon>rosids</taxon>
        <taxon>fabids</taxon>
        <taxon>Fagales</taxon>
        <taxon>Fagaceae</taxon>
        <taxon>Lithocarpus</taxon>
    </lineage>
</organism>
<evidence type="ECO:0000313" key="1">
    <source>
        <dbReference type="EMBL" id="KAK9990306.1"/>
    </source>
</evidence>
<dbReference type="Proteomes" id="UP001459277">
    <property type="component" value="Unassembled WGS sequence"/>
</dbReference>
<accession>A0AAW2BWQ3</accession>
<protein>
    <submittedName>
        <fullName evidence="1">Uncharacterized protein</fullName>
    </submittedName>
</protein>
<sequence>MKRSKTRKPPDIAGRQKVAFGLNFGFISFANCSVPNPKGGEEVLKLQKDGKAQREKWLNNCKQLCTIWSGPNHGGSFSLASLE</sequence>
<proteinExistence type="predicted"/>
<dbReference type="EMBL" id="JAZDWU010000009">
    <property type="protein sequence ID" value="KAK9990306.1"/>
    <property type="molecule type" value="Genomic_DNA"/>
</dbReference>
<keyword evidence="2" id="KW-1185">Reference proteome</keyword>
<reference evidence="1 2" key="1">
    <citation type="submission" date="2024-01" db="EMBL/GenBank/DDBJ databases">
        <title>A telomere-to-telomere, gap-free genome of sweet tea (Lithocarpus litseifolius).</title>
        <authorList>
            <person name="Zhou J."/>
        </authorList>
    </citation>
    <scope>NUCLEOTIDE SEQUENCE [LARGE SCALE GENOMIC DNA]</scope>
    <source>
        <strain evidence="1">Zhou-2022a</strain>
        <tissue evidence="1">Leaf</tissue>
    </source>
</reference>